<evidence type="ECO:0000313" key="1">
    <source>
        <dbReference type="EMBL" id="EHP29540.1"/>
    </source>
</evidence>
<sequence length="95" mass="10577">MEITSSSNTINITGNIKSINDFSQIKNLVDSVVTQHKNITINIIDSLSITSSVIGYFNKLILKDNINIEMRVGNEQLMHLLADLNLASTFKARRA</sequence>
<comment type="caution">
    <text evidence="1">The sequence shown here is derived from an EMBL/GenBank/DDBJ whole genome shotgun (WGS) entry which is preliminary data.</text>
</comment>
<dbReference type="Proteomes" id="UP000006431">
    <property type="component" value="Unassembled WGS sequence"/>
</dbReference>
<keyword evidence="2" id="KW-1185">Reference proteome</keyword>
<dbReference type="RefSeq" id="WP_008335413.1">
    <property type="nucleotide sequence ID" value="NZ_AFRZ01000001.1"/>
</dbReference>
<dbReference type="EMBL" id="AFRZ01000001">
    <property type="protein sequence ID" value="EHP29540.1"/>
    <property type="molecule type" value="Genomic_DNA"/>
</dbReference>
<protein>
    <recommendedName>
        <fullName evidence="3">STAS domain-containing protein</fullName>
    </recommendedName>
</protein>
<evidence type="ECO:0000313" key="2">
    <source>
        <dbReference type="Proteomes" id="UP000006431"/>
    </source>
</evidence>
<organism evidence="1 2">
    <name type="scientific">Sulfurimonas gotlandica (strain DSM 19862 / JCM 16533 / GD1)</name>
    <dbReference type="NCBI Taxonomy" id="929558"/>
    <lineage>
        <taxon>Bacteria</taxon>
        <taxon>Pseudomonadati</taxon>
        <taxon>Campylobacterota</taxon>
        <taxon>Epsilonproteobacteria</taxon>
        <taxon>Campylobacterales</taxon>
        <taxon>Sulfurimonadaceae</taxon>
        <taxon>Sulfurimonas</taxon>
    </lineage>
</organism>
<proteinExistence type="predicted"/>
<name>B6BGB4_SULGG</name>
<dbReference type="HOGENOM" id="CLU_177863_0_0_7"/>
<reference evidence="1 2" key="1">
    <citation type="journal article" date="2012" name="Proc. Natl. Acad. Sci. U.S.A.">
        <title>Genome and physiology of a model Epsilonproteobacterium responsible for sulfide detoxification in marine oxygen depletion zones.</title>
        <authorList>
            <person name="Grote J."/>
            <person name="Schott T."/>
            <person name="Bruckner C.G."/>
            <person name="Glockner F.O."/>
            <person name="Jost G."/>
            <person name="Teeling H."/>
            <person name="Labrenz M."/>
            <person name="Jurgens K."/>
        </authorList>
    </citation>
    <scope>NUCLEOTIDE SEQUENCE [LARGE SCALE GENOMIC DNA]</scope>
    <source>
        <strain evidence="1 2">GD1</strain>
    </source>
</reference>
<accession>H1FY33</accession>
<dbReference type="OrthoDB" id="9810133at2"/>
<dbReference type="AlphaFoldDB" id="B6BGB4"/>
<dbReference type="eggNOG" id="ENOG5033B2U">
    <property type="taxonomic scope" value="Bacteria"/>
</dbReference>
<accession>B6BGB4</accession>
<dbReference type="PATRIC" id="fig|929558.5.peg.1011"/>
<evidence type="ECO:0008006" key="3">
    <source>
        <dbReference type="Google" id="ProtNLM"/>
    </source>
</evidence>
<dbReference type="STRING" id="929558.SMGD1_1016"/>
<gene>
    <name evidence="1" type="ORF">SMGD1_1016</name>
</gene>